<dbReference type="PANTHER" id="PTHR12475:SF4">
    <property type="entry name" value="PROTEIN THEM6"/>
    <property type="match status" value="1"/>
</dbReference>
<dbReference type="CDD" id="cd00586">
    <property type="entry name" value="4HBT"/>
    <property type="match status" value="1"/>
</dbReference>
<sequence length="177" mass="20614">MYPFIRLATQWRRARRMPDLPLDGVHVSHHLCLPWDLDPFNELNNGRTLTLYDTGRIPLAHRIGLLAALRDNGWGLTIAGACIRYRRRVRMFDRVEMRSRVLYWDHRFMYLEQSMWCEAECTSHVLYRAATVDENGIVGTDRLLAALGHPGAQCTLPDWVAKWITAEDARPWPPMQD</sequence>
<dbReference type="SUPFAM" id="SSF54637">
    <property type="entry name" value="Thioesterase/thiol ester dehydrase-isomerase"/>
    <property type="match status" value="1"/>
</dbReference>
<dbReference type="InterPro" id="IPR029069">
    <property type="entry name" value="HotDog_dom_sf"/>
</dbReference>
<dbReference type="Proteomes" id="UP001597186">
    <property type="component" value="Unassembled WGS sequence"/>
</dbReference>
<protein>
    <submittedName>
        <fullName evidence="1">Acyl-CoA thioesterase</fullName>
        <ecNumber evidence="1">3.1.2.-</ecNumber>
    </submittedName>
</protein>
<dbReference type="EC" id="3.1.2.-" evidence="1"/>
<dbReference type="Gene3D" id="3.10.129.10">
    <property type="entry name" value="Hotdog Thioesterase"/>
    <property type="match status" value="1"/>
</dbReference>
<evidence type="ECO:0000313" key="1">
    <source>
        <dbReference type="EMBL" id="MFD1511364.1"/>
    </source>
</evidence>
<dbReference type="PANTHER" id="PTHR12475">
    <property type="match status" value="1"/>
</dbReference>
<dbReference type="EMBL" id="JBHUDD010000157">
    <property type="protein sequence ID" value="MFD1511364.1"/>
    <property type="molecule type" value="Genomic_DNA"/>
</dbReference>
<dbReference type="Pfam" id="PF13279">
    <property type="entry name" value="4HBT_2"/>
    <property type="match status" value="1"/>
</dbReference>
<reference evidence="2" key="1">
    <citation type="journal article" date="2019" name="Int. J. Syst. Evol. Microbiol.">
        <title>The Global Catalogue of Microorganisms (GCM) 10K type strain sequencing project: providing services to taxonomists for standard genome sequencing and annotation.</title>
        <authorList>
            <consortium name="The Broad Institute Genomics Platform"/>
            <consortium name="The Broad Institute Genome Sequencing Center for Infectious Disease"/>
            <person name="Wu L."/>
            <person name="Ma J."/>
        </authorList>
    </citation>
    <scope>NUCLEOTIDE SEQUENCE [LARGE SCALE GENOMIC DNA]</scope>
    <source>
        <strain evidence="2">CGMCC 1.12477</strain>
    </source>
</reference>
<evidence type="ECO:0000313" key="2">
    <source>
        <dbReference type="Proteomes" id="UP001597186"/>
    </source>
</evidence>
<keyword evidence="2" id="KW-1185">Reference proteome</keyword>
<comment type="caution">
    <text evidence="1">The sequence shown here is derived from an EMBL/GenBank/DDBJ whole genome shotgun (WGS) entry which is preliminary data.</text>
</comment>
<proteinExistence type="predicted"/>
<dbReference type="InterPro" id="IPR051490">
    <property type="entry name" value="THEM6_lcsJ_thioesterase"/>
</dbReference>
<dbReference type="RefSeq" id="WP_379918482.1">
    <property type="nucleotide sequence ID" value="NZ_JBHUDD010000157.1"/>
</dbReference>
<keyword evidence="1" id="KW-0378">Hydrolase</keyword>
<accession>A0ABW4EN34</accession>
<organism evidence="1 2">
    <name type="scientific">Lacimonas salitolerans</name>
    <dbReference type="NCBI Taxonomy" id="1323750"/>
    <lineage>
        <taxon>Bacteria</taxon>
        <taxon>Pseudomonadati</taxon>
        <taxon>Pseudomonadota</taxon>
        <taxon>Alphaproteobacteria</taxon>
        <taxon>Rhodobacterales</taxon>
        <taxon>Paracoccaceae</taxon>
        <taxon>Lacimonas</taxon>
    </lineage>
</organism>
<name>A0ABW4EN34_9RHOB</name>
<dbReference type="GO" id="GO:0016787">
    <property type="term" value="F:hydrolase activity"/>
    <property type="evidence" value="ECO:0007669"/>
    <property type="project" value="UniProtKB-KW"/>
</dbReference>
<gene>
    <name evidence="1" type="ORF">ACFTOW_18435</name>
</gene>